<protein>
    <submittedName>
        <fullName evidence="5">Uncharacterized protein LOC111005442</fullName>
    </submittedName>
</protein>
<dbReference type="InterPro" id="IPR055417">
    <property type="entry name" value="UFD1_N1"/>
</dbReference>
<feature type="domain" description="Ubiquitin fusion degradation protein UFD1 N-terminal subdomain 1" evidence="3">
    <location>
        <begin position="56"/>
        <end position="108"/>
    </location>
</feature>
<evidence type="ECO:0000256" key="2">
    <source>
        <dbReference type="ARBA" id="ARBA00022786"/>
    </source>
</evidence>
<organism evidence="4 5">
    <name type="scientific">Momordica charantia</name>
    <name type="common">Bitter gourd</name>
    <name type="synonym">Balsam pear</name>
    <dbReference type="NCBI Taxonomy" id="3673"/>
    <lineage>
        <taxon>Eukaryota</taxon>
        <taxon>Viridiplantae</taxon>
        <taxon>Streptophyta</taxon>
        <taxon>Embryophyta</taxon>
        <taxon>Tracheophyta</taxon>
        <taxon>Spermatophyta</taxon>
        <taxon>Magnoliopsida</taxon>
        <taxon>eudicotyledons</taxon>
        <taxon>Gunneridae</taxon>
        <taxon>Pentapetalae</taxon>
        <taxon>rosids</taxon>
        <taxon>fabids</taxon>
        <taxon>Cucurbitales</taxon>
        <taxon>Cucurbitaceae</taxon>
        <taxon>Momordiceae</taxon>
        <taxon>Momordica</taxon>
    </lineage>
</organism>
<dbReference type="KEGG" id="mcha:111005442"/>
<dbReference type="Gene3D" id="2.40.40.50">
    <property type="entry name" value="Ubiquitin fusion degradation protein UFD1, N-terminal domain"/>
    <property type="match status" value="1"/>
</dbReference>
<dbReference type="Pfam" id="PF03152">
    <property type="entry name" value="UFD1_N1"/>
    <property type="match status" value="1"/>
</dbReference>
<dbReference type="Proteomes" id="UP000504603">
    <property type="component" value="Unplaced"/>
</dbReference>
<proteinExistence type="inferred from homology"/>
<accession>A0A6J1BSZ8</accession>
<evidence type="ECO:0000313" key="4">
    <source>
        <dbReference type="Proteomes" id="UP000504603"/>
    </source>
</evidence>
<dbReference type="GO" id="GO:0036503">
    <property type="term" value="P:ERAD pathway"/>
    <property type="evidence" value="ECO:0007669"/>
    <property type="project" value="TreeGrafter"/>
</dbReference>
<evidence type="ECO:0000313" key="5">
    <source>
        <dbReference type="RefSeq" id="XP_022132625.1"/>
    </source>
</evidence>
<reference evidence="5" key="1">
    <citation type="submission" date="2025-08" db="UniProtKB">
        <authorList>
            <consortium name="RefSeq"/>
        </authorList>
    </citation>
    <scope>IDENTIFICATION</scope>
    <source>
        <strain evidence="5">OHB3-1</strain>
    </source>
</reference>
<dbReference type="InterPro" id="IPR004854">
    <property type="entry name" value="Ufd1-like"/>
</dbReference>
<name>A0A6J1BSZ8_MOMCH</name>
<keyword evidence="2" id="KW-0833">Ubl conjugation pathway</keyword>
<evidence type="ECO:0000259" key="3">
    <source>
        <dbReference type="Pfam" id="PF03152"/>
    </source>
</evidence>
<dbReference type="GO" id="GO:0034098">
    <property type="term" value="C:VCP-NPL4-UFD1 AAA ATPase complex"/>
    <property type="evidence" value="ECO:0007669"/>
    <property type="project" value="TreeGrafter"/>
</dbReference>
<dbReference type="OrthoDB" id="422728at2759"/>
<dbReference type="InterPro" id="IPR042299">
    <property type="entry name" value="Ufd1-like_Nn"/>
</dbReference>
<comment type="similarity">
    <text evidence="1">Belongs to the UFD1 family.</text>
</comment>
<sequence length="124" mass="13880">MGPSHLRARVGCVARLSCVPEVVACAHPCGIPKTSLCRSILDWISLLFSRRVLYWVIMPPSALDRLASLQIDYPMLFELRNDAVERVSHCGVLEFVAEEGMIYMPYWVGPYFSCMICIPGVISS</sequence>
<dbReference type="GO" id="GO:0006511">
    <property type="term" value="P:ubiquitin-dependent protein catabolic process"/>
    <property type="evidence" value="ECO:0007669"/>
    <property type="project" value="InterPro"/>
</dbReference>
<dbReference type="AlphaFoldDB" id="A0A6J1BSZ8"/>
<gene>
    <name evidence="5" type="primary">LOC111005442</name>
</gene>
<evidence type="ECO:0000256" key="1">
    <source>
        <dbReference type="ARBA" id="ARBA00006043"/>
    </source>
</evidence>
<dbReference type="PANTHER" id="PTHR12555">
    <property type="entry name" value="UBIQUITIN FUSION DEGRADATON PROTEIN 1"/>
    <property type="match status" value="1"/>
</dbReference>
<dbReference type="RefSeq" id="XP_022132625.1">
    <property type="nucleotide sequence ID" value="XM_022276933.1"/>
</dbReference>
<dbReference type="PANTHER" id="PTHR12555:SF13">
    <property type="entry name" value="UBIQUITIN RECOGNITION FACTOR IN ER-ASSOCIATED DEGRADATION PROTEIN 1"/>
    <property type="match status" value="1"/>
</dbReference>
<dbReference type="GeneID" id="111005442"/>
<dbReference type="GO" id="GO:0031593">
    <property type="term" value="F:polyubiquitin modification-dependent protein binding"/>
    <property type="evidence" value="ECO:0007669"/>
    <property type="project" value="TreeGrafter"/>
</dbReference>
<keyword evidence="4" id="KW-1185">Reference proteome</keyword>